<dbReference type="HOGENOM" id="CLU_066075_0_0_1"/>
<accession>M2RJZ8</accession>
<dbReference type="EMBL" id="KB445794">
    <property type="protein sequence ID" value="EMD38792.1"/>
    <property type="molecule type" value="Genomic_DNA"/>
</dbReference>
<reference evidence="1 2" key="1">
    <citation type="journal article" date="2012" name="Proc. Natl. Acad. Sci. U.S.A.">
        <title>Comparative genomics of Ceriporiopsis subvermispora and Phanerochaete chrysosporium provide insight into selective ligninolysis.</title>
        <authorList>
            <person name="Fernandez-Fueyo E."/>
            <person name="Ruiz-Duenas F.J."/>
            <person name="Ferreira P."/>
            <person name="Floudas D."/>
            <person name="Hibbett D.S."/>
            <person name="Canessa P."/>
            <person name="Larrondo L.F."/>
            <person name="James T.Y."/>
            <person name="Seelenfreund D."/>
            <person name="Lobos S."/>
            <person name="Polanco R."/>
            <person name="Tello M."/>
            <person name="Honda Y."/>
            <person name="Watanabe T."/>
            <person name="Watanabe T."/>
            <person name="Ryu J.S."/>
            <person name="Kubicek C.P."/>
            <person name="Schmoll M."/>
            <person name="Gaskell J."/>
            <person name="Hammel K.E."/>
            <person name="St John F.J."/>
            <person name="Vanden Wymelenberg A."/>
            <person name="Sabat G."/>
            <person name="Splinter BonDurant S."/>
            <person name="Syed K."/>
            <person name="Yadav J.S."/>
            <person name="Doddapaneni H."/>
            <person name="Subramanian V."/>
            <person name="Lavin J.L."/>
            <person name="Oguiza J.A."/>
            <person name="Perez G."/>
            <person name="Pisabarro A.G."/>
            <person name="Ramirez L."/>
            <person name="Santoyo F."/>
            <person name="Master E."/>
            <person name="Coutinho P.M."/>
            <person name="Henrissat B."/>
            <person name="Lombard V."/>
            <person name="Magnuson J.K."/>
            <person name="Kuees U."/>
            <person name="Hori C."/>
            <person name="Igarashi K."/>
            <person name="Samejima M."/>
            <person name="Held B.W."/>
            <person name="Barry K.W."/>
            <person name="LaButti K.M."/>
            <person name="Lapidus A."/>
            <person name="Lindquist E.A."/>
            <person name="Lucas S.M."/>
            <person name="Riley R."/>
            <person name="Salamov A.A."/>
            <person name="Hoffmeister D."/>
            <person name="Schwenk D."/>
            <person name="Hadar Y."/>
            <person name="Yarden O."/>
            <person name="de Vries R.P."/>
            <person name="Wiebenga A."/>
            <person name="Stenlid J."/>
            <person name="Eastwood D."/>
            <person name="Grigoriev I.V."/>
            <person name="Berka R.M."/>
            <person name="Blanchette R.A."/>
            <person name="Kersten P."/>
            <person name="Martinez A.T."/>
            <person name="Vicuna R."/>
            <person name="Cullen D."/>
        </authorList>
    </citation>
    <scope>NUCLEOTIDE SEQUENCE [LARGE SCALE GENOMIC DNA]</scope>
    <source>
        <strain evidence="1 2">B</strain>
    </source>
</reference>
<dbReference type="InterPro" id="IPR036282">
    <property type="entry name" value="Glutathione-S-Trfase_C_sf"/>
</dbReference>
<dbReference type="Gene3D" id="3.40.30.10">
    <property type="entry name" value="Glutaredoxin"/>
    <property type="match status" value="1"/>
</dbReference>
<protein>
    <recommendedName>
        <fullName evidence="3">GST N-terminal domain-containing protein</fullName>
    </recommendedName>
</protein>
<keyword evidence="2" id="KW-1185">Reference proteome</keyword>
<dbReference type="OrthoDB" id="202840at2759"/>
<dbReference type="SUPFAM" id="SSF47616">
    <property type="entry name" value="GST C-terminal domain-like"/>
    <property type="match status" value="1"/>
</dbReference>
<dbReference type="Gene3D" id="1.20.1050.10">
    <property type="match status" value="1"/>
</dbReference>
<dbReference type="AlphaFoldDB" id="M2RJZ8"/>
<organism evidence="1 2">
    <name type="scientific">Ceriporiopsis subvermispora (strain B)</name>
    <name type="common">White-rot fungus</name>
    <name type="synonym">Gelatoporia subvermispora</name>
    <dbReference type="NCBI Taxonomy" id="914234"/>
    <lineage>
        <taxon>Eukaryota</taxon>
        <taxon>Fungi</taxon>
        <taxon>Dikarya</taxon>
        <taxon>Basidiomycota</taxon>
        <taxon>Agaricomycotina</taxon>
        <taxon>Agaricomycetes</taxon>
        <taxon>Polyporales</taxon>
        <taxon>Gelatoporiaceae</taxon>
        <taxon>Gelatoporia</taxon>
    </lineage>
</organism>
<evidence type="ECO:0008006" key="3">
    <source>
        <dbReference type="Google" id="ProtNLM"/>
    </source>
</evidence>
<dbReference type="STRING" id="914234.M2RJZ8"/>
<sequence length="168" mass="18566">MVKPQITLYATDQVNPVGQVPALTYGGPDVPPSEPSEDSIKLRESHVLLELVTDLFPEAQLLPGDPVLRAKARLFPAESLLAVLEELQAMLQPIGFVAGQRSIADAAIIALPACEEVVFEHEMCEWKAGEGERVPDVLREPRFVHLAQYQRELEGRPAFKATFDKARI</sequence>
<dbReference type="Proteomes" id="UP000016930">
    <property type="component" value="Unassembled WGS sequence"/>
</dbReference>
<gene>
    <name evidence="1" type="ORF">CERSUDRAFT_72079</name>
</gene>
<name>M2RJZ8_CERS8</name>
<proteinExistence type="predicted"/>
<evidence type="ECO:0000313" key="1">
    <source>
        <dbReference type="EMBL" id="EMD38792.1"/>
    </source>
</evidence>
<evidence type="ECO:0000313" key="2">
    <source>
        <dbReference type="Proteomes" id="UP000016930"/>
    </source>
</evidence>